<evidence type="ECO:0000313" key="2">
    <source>
        <dbReference type="Proteomes" id="UP000814033"/>
    </source>
</evidence>
<keyword evidence="2" id="KW-1185">Reference proteome</keyword>
<reference evidence="1" key="2">
    <citation type="journal article" date="2022" name="New Phytol.">
        <title>Evolutionary transition to the ectomycorrhizal habit in the genomes of a hyperdiverse lineage of mushroom-forming fungi.</title>
        <authorList>
            <person name="Looney B."/>
            <person name="Miyauchi S."/>
            <person name="Morin E."/>
            <person name="Drula E."/>
            <person name="Courty P.E."/>
            <person name="Kohler A."/>
            <person name="Kuo A."/>
            <person name="LaButti K."/>
            <person name="Pangilinan J."/>
            <person name="Lipzen A."/>
            <person name="Riley R."/>
            <person name="Andreopoulos W."/>
            <person name="He G."/>
            <person name="Johnson J."/>
            <person name="Nolan M."/>
            <person name="Tritt A."/>
            <person name="Barry K.W."/>
            <person name="Grigoriev I.V."/>
            <person name="Nagy L.G."/>
            <person name="Hibbett D."/>
            <person name="Henrissat B."/>
            <person name="Matheny P.B."/>
            <person name="Labbe J."/>
            <person name="Martin F.M."/>
        </authorList>
    </citation>
    <scope>NUCLEOTIDE SEQUENCE</scope>
    <source>
        <strain evidence="1">FP105234-sp</strain>
    </source>
</reference>
<evidence type="ECO:0000313" key="1">
    <source>
        <dbReference type="EMBL" id="KAI0042529.1"/>
    </source>
</evidence>
<name>A0ACB8REF6_9AGAM</name>
<feature type="non-terminal residue" evidence="1">
    <location>
        <position position="170"/>
    </location>
</feature>
<reference evidence="1" key="1">
    <citation type="submission" date="2021-02" db="EMBL/GenBank/DDBJ databases">
        <authorList>
            <consortium name="DOE Joint Genome Institute"/>
            <person name="Ahrendt S."/>
            <person name="Looney B.P."/>
            <person name="Miyauchi S."/>
            <person name="Morin E."/>
            <person name="Drula E."/>
            <person name="Courty P.E."/>
            <person name="Chicoki N."/>
            <person name="Fauchery L."/>
            <person name="Kohler A."/>
            <person name="Kuo A."/>
            <person name="Labutti K."/>
            <person name="Pangilinan J."/>
            <person name="Lipzen A."/>
            <person name="Riley R."/>
            <person name="Andreopoulos W."/>
            <person name="He G."/>
            <person name="Johnson J."/>
            <person name="Barry K.W."/>
            <person name="Grigoriev I.V."/>
            <person name="Nagy L."/>
            <person name="Hibbett D."/>
            <person name="Henrissat B."/>
            <person name="Matheny P.B."/>
            <person name="Labbe J."/>
            <person name="Martin F."/>
        </authorList>
    </citation>
    <scope>NUCLEOTIDE SEQUENCE</scope>
    <source>
        <strain evidence="1">FP105234-sp</strain>
    </source>
</reference>
<comment type="caution">
    <text evidence="1">The sequence shown here is derived from an EMBL/GenBank/DDBJ whole genome shotgun (WGS) entry which is preliminary data.</text>
</comment>
<sequence length="170" mass="19233">MCRNDEHGNPDADYWAEAVALRLTQLGELPQHHALIDPADLHAAEEHAVFLQRILDALSQQLRDEQQALHCATRALECYHERGQDALRNSLSATKSRRNGFVTVVRLPPEVVEKIFLALVAVNPPTEIDLGWISRTTHVCQAWRRIALGYPDLWTSITVPLLGREWTDTV</sequence>
<dbReference type="EMBL" id="MU276062">
    <property type="protein sequence ID" value="KAI0042529.1"/>
    <property type="molecule type" value="Genomic_DNA"/>
</dbReference>
<accession>A0ACB8REF6</accession>
<dbReference type="Proteomes" id="UP000814033">
    <property type="component" value="Unassembled WGS sequence"/>
</dbReference>
<organism evidence="1 2">
    <name type="scientific">Auriscalpium vulgare</name>
    <dbReference type="NCBI Taxonomy" id="40419"/>
    <lineage>
        <taxon>Eukaryota</taxon>
        <taxon>Fungi</taxon>
        <taxon>Dikarya</taxon>
        <taxon>Basidiomycota</taxon>
        <taxon>Agaricomycotina</taxon>
        <taxon>Agaricomycetes</taxon>
        <taxon>Russulales</taxon>
        <taxon>Auriscalpiaceae</taxon>
        <taxon>Auriscalpium</taxon>
    </lineage>
</organism>
<gene>
    <name evidence="1" type="ORF">FA95DRAFT_1500021</name>
</gene>
<proteinExistence type="predicted"/>
<protein>
    <submittedName>
        <fullName evidence="1">Uncharacterized protein</fullName>
    </submittedName>
</protein>